<accession>A0A9Q7AHZ8</accession>
<dbReference type="InterPro" id="IPR052923">
    <property type="entry name" value="UPF0718"/>
</dbReference>
<gene>
    <name evidence="8" type="ORF">KAR29_13025</name>
</gene>
<evidence type="ECO:0000256" key="5">
    <source>
        <dbReference type="ARBA" id="ARBA00022989"/>
    </source>
</evidence>
<feature type="transmembrane region" description="Helical" evidence="7">
    <location>
        <begin position="171"/>
        <end position="190"/>
    </location>
</feature>
<dbReference type="PANTHER" id="PTHR34184:SF4">
    <property type="entry name" value="UPF0718 PROTEIN YCGR"/>
    <property type="match status" value="1"/>
</dbReference>
<feature type="transmembrane region" description="Helical" evidence="7">
    <location>
        <begin position="53"/>
        <end position="74"/>
    </location>
</feature>
<feature type="transmembrane region" description="Helical" evidence="7">
    <location>
        <begin position="308"/>
        <end position="326"/>
    </location>
</feature>
<dbReference type="Pfam" id="PF03773">
    <property type="entry name" value="ArsP_1"/>
    <property type="match status" value="1"/>
</dbReference>
<evidence type="ECO:0000256" key="2">
    <source>
        <dbReference type="ARBA" id="ARBA00006386"/>
    </source>
</evidence>
<sequence>MKFLEELLRSSFSMFLAAAPFMVFGLVVAGLLKVLLRPETVSRTLGRGRVASVFKAALVGVPMPLCSCGVLPVAQSLGRQGATPGAVASFLIATPESGVDSIAVSYALLDPLLALARPLAAFVSAAAAGLTINFTQDLPEAATAPAEGKAFRRESLASGVRYAFGELWADMAGAFFVGVLLSGAVAAFIPDDFLGRFLGGGPLSMAVMFVVGVPLYVCATSSTPLAAALILKGVSPGAALVFLLAGPATNLASLSVLLRTYGRRFVAVYLGAIAAVAFAFGLAVDGLYSLWGRTATATLGTASEVLPLWIGLPAALLLVAAALPALRRRFRPAPTGCGCGGHCHH</sequence>
<protein>
    <submittedName>
        <fullName evidence="8">Permease</fullName>
    </submittedName>
</protein>
<feature type="transmembrane region" description="Helical" evidence="7">
    <location>
        <begin position="265"/>
        <end position="288"/>
    </location>
</feature>
<feature type="transmembrane region" description="Helical" evidence="7">
    <location>
        <begin position="197"/>
        <end position="217"/>
    </location>
</feature>
<dbReference type="GO" id="GO:0005886">
    <property type="term" value="C:plasma membrane"/>
    <property type="evidence" value="ECO:0007669"/>
    <property type="project" value="UniProtKB-SubCell"/>
</dbReference>
<dbReference type="PANTHER" id="PTHR34184">
    <property type="entry name" value="UPF0718 PROTEIN YCGR"/>
    <property type="match status" value="1"/>
</dbReference>
<comment type="similarity">
    <text evidence="2">Belongs to the UPF0718 family.</text>
</comment>
<proteinExistence type="inferred from homology"/>
<organism evidence="8 9">
    <name type="scientific">Aminithiophilus ramosus</name>
    <dbReference type="NCBI Taxonomy" id="3029084"/>
    <lineage>
        <taxon>Bacteria</taxon>
        <taxon>Thermotogati</taxon>
        <taxon>Synergistota</taxon>
        <taxon>Synergistia</taxon>
        <taxon>Synergistales</taxon>
        <taxon>Aminithiophilaceae</taxon>
        <taxon>Aminithiophilus</taxon>
    </lineage>
</organism>
<dbReference type="AlphaFoldDB" id="A0A9Q7AHZ8"/>
<name>A0A9Q7AHZ8_9BACT</name>
<keyword evidence="4 7" id="KW-0812">Transmembrane</keyword>
<reference evidence="9" key="1">
    <citation type="submission" date="2021-04" db="EMBL/GenBank/DDBJ databases">
        <title>A novel Synergistetes isolate from a pyrite-forming mixed culture.</title>
        <authorList>
            <person name="Bunk B."/>
            <person name="Sproer C."/>
            <person name="Spring S."/>
            <person name="Pester M."/>
        </authorList>
    </citation>
    <scope>NUCLEOTIDE SEQUENCE [LARGE SCALE GENOMIC DNA]</scope>
    <source>
        <strain evidence="9">J.5.4.2-T.3.5.2</strain>
    </source>
</reference>
<dbReference type="InterPro" id="IPR005524">
    <property type="entry name" value="DUF318"/>
</dbReference>
<comment type="subcellular location">
    <subcellularLocation>
        <location evidence="1">Cell membrane</location>
        <topology evidence="1">Multi-pass membrane protein</topology>
    </subcellularLocation>
</comment>
<keyword evidence="6 7" id="KW-0472">Membrane</keyword>
<feature type="transmembrane region" description="Helical" evidence="7">
    <location>
        <begin position="12"/>
        <end position="32"/>
    </location>
</feature>
<dbReference type="Proteomes" id="UP000671879">
    <property type="component" value="Chromosome"/>
</dbReference>
<dbReference type="EMBL" id="CP072943">
    <property type="protein sequence ID" value="QTX32210.1"/>
    <property type="molecule type" value="Genomic_DNA"/>
</dbReference>
<evidence type="ECO:0000256" key="1">
    <source>
        <dbReference type="ARBA" id="ARBA00004651"/>
    </source>
</evidence>
<dbReference type="KEGG" id="aram:KAR29_13025"/>
<keyword evidence="5 7" id="KW-1133">Transmembrane helix</keyword>
<evidence type="ECO:0000313" key="8">
    <source>
        <dbReference type="EMBL" id="QTX32210.1"/>
    </source>
</evidence>
<evidence type="ECO:0000256" key="4">
    <source>
        <dbReference type="ARBA" id="ARBA00022692"/>
    </source>
</evidence>
<keyword evidence="9" id="KW-1185">Reference proteome</keyword>
<keyword evidence="3" id="KW-1003">Cell membrane</keyword>
<dbReference type="RefSeq" id="WP_274373427.1">
    <property type="nucleotide sequence ID" value="NZ_CP072943.1"/>
</dbReference>
<evidence type="ECO:0000313" key="9">
    <source>
        <dbReference type="Proteomes" id="UP000671879"/>
    </source>
</evidence>
<evidence type="ECO:0000256" key="7">
    <source>
        <dbReference type="SAM" id="Phobius"/>
    </source>
</evidence>
<evidence type="ECO:0000256" key="3">
    <source>
        <dbReference type="ARBA" id="ARBA00022475"/>
    </source>
</evidence>
<evidence type="ECO:0000256" key="6">
    <source>
        <dbReference type="ARBA" id="ARBA00023136"/>
    </source>
</evidence>
<feature type="transmembrane region" description="Helical" evidence="7">
    <location>
        <begin position="237"/>
        <end position="258"/>
    </location>
</feature>